<dbReference type="PANTHER" id="PTHR37841:SF1">
    <property type="entry name" value="DUF3298 DOMAIN-CONTAINING PROTEIN"/>
    <property type="match status" value="1"/>
</dbReference>
<keyword evidence="2" id="KW-1185">Reference proteome</keyword>
<name>A0A4Y1WT74_9BACT</name>
<proteinExistence type="predicted"/>
<organism evidence="1 2">
    <name type="scientific">Alistipes communis</name>
    <dbReference type="NCBI Taxonomy" id="2585118"/>
    <lineage>
        <taxon>Bacteria</taxon>
        <taxon>Pseudomonadati</taxon>
        <taxon>Bacteroidota</taxon>
        <taxon>Bacteroidia</taxon>
        <taxon>Bacteroidales</taxon>
        <taxon>Rikenellaceae</taxon>
        <taxon>Alistipes</taxon>
    </lineage>
</organism>
<gene>
    <name evidence="1" type="ORF">A5CBH24_07920</name>
</gene>
<dbReference type="EMBL" id="AP019735">
    <property type="protein sequence ID" value="BBL03479.1"/>
    <property type="molecule type" value="Genomic_DNA"/>
</dbReference>
<evidence type="ECO:0000313" key="1">
    <source>
        <dbReference type="EMBL" id="BBL03479.1"/>
    </source>
</evidence>
<accession>A0A4Y1WT74</accession>
<dbReference type="SUPFAM" id="SSF69360">
    <property type="entry name" value="Cell wall binding repeat"/>
    <property type="match status" value="1"/>
</dbReference>
<dbReference type="Proteomes" id="UP000318946">
    <property type="component" value="Chromosome"/>
</dbReference>
<dbReference type="AlphaFoldDB" id="A0A4Y1WT74"/>
<evidence type="ECO:0000313" key="2">
    <source>
        <dbReference type="Proteomes" id="UP000318946"/>
    </source>
</evidence>
<evidence type="ECO:0008006" key="3">
    <source>
        <dbReference type="Google" id="ProtNLM"/>
    </source>
</evidence>
<dbReference type="InterPro" id="IPR032774">
    <property type="entry name" value="WG_beta_rep"/>
</dbReference>
<dbReference type="Pfam" id="PF14903">
    <property type="entry name" value="WG_beta_rep"/>
    <property type="match status" value="2"/>
</dbReference>
<dbReference type="PANTHER" id="PTHR37841">
    <property type="entry name" value="GLR2918 PROTEIN"/>
    <property type="match status" value="1"/>
</dbReference>
<dbReference type="KEGG" id="acou:A5CBH24_07920"/>
<sequence length="250" mass="28347">MRNGGSHQPFYFTDRYGELAFREFYDWAGQFVGDRAVVERDGKWGYIDRSGETVVPFRYDWAGSFGQYGFDEEVAMVKTGTDRDRIPLYTPCPTALIDRDGERITPVYGFMTPIVGGVSFVNDGRKFHGVGRDLLASDGKWGCVDRRGRLVVACEYELAYPLFDRFAFVRKDGKWGVLDRRGRLIVPCRYDAGYYRAGIYVLDTLFDTQDTPPTDGANPAVRGEFEEGRIYMIADGCAEAFDMKGRKIGK</sequence>
<reference evidence="2" key="1">
    <citation type="submission" date="2019-06" db="EMBL/GenBank/DDBJ databases">
        <title>Alistipes onderdonkii subsp. vulgaris subsp. nov., Alistipes dispar sp. nov. and Alistipes communis sp. nov., isolated from human faeces, and creation of Alistipes onderdonkii subsp. onderdonkii subsp. nov.</title>
        <authorList>
            <person name="Sakamoto M."/>
            <person name="Ikeyama N."/>
            <person name="Ogata Y."/>
            <person name="Suda W."/>
            <person name="Iino T."/>
            <person name="Hattori M."/>
            <person name="Ohkuma M."/>
        </authorList>
    </citation>
    <scope>NUCLEOTIDE SEQUENCE [LARGE SCALE GENOMIC DNA]</scope>
    <source>
        <strain evidence="2">5CBH24</strain>
    </source>
</reference>
<protein>
    <recommendedName>
        <fullName evidence="3">WG repeat-containing protein</fullName>
    </recommendedName>
</protein>